<dbReference type="RefSeq" id="WP_008826628.1">
    <property type="nucleotide sequence ID" value="NZ_AFNU02000011.1"/>
</dbReference>
<reference evidence="3 4" key="1">
    <citation type="journal article" date="2011" name="J. Bacteriol.">
        <title>Genome sequence of Haloplasma contractile, an unusual contractile bacterium from a deep-sea anoxic brine lake.</title>
        <authorList>
            <person name="Antunes A."/>
            <person name="Alam I."/>
            <person name="El Dorry H."/>
            <person name="Siam R."/>
            <person name="Robertson A."/>
            <person name="Bajic V.B."/>
            <person name="Stingl U."/>
        </authorList>
    </citation>
    <scope>NUCLEOTIDE SEQUENCE [LARGE SCALE GENOMIC DNA]</scope>
    <source>
        <strain evidence="3 4">SSD-17B</strain>
    </source>
</reference>
<organism evidence="3 4">
    <name type="scientific">Haloplasma contractile SSD-17B</name>
    <dbReference type="NCBI Taxonomy" id="1033810"/>
    <lineage>
        <taxon>Bacteria</taxon>
        <taxon>Bacillati</taxon>
        <taxon>Mycoplasmatota</taxon>
        <taxon>Mollicutes</taxon>
        <taxon>Haloplasmatales</taxon>
        <taxon>Haloplasmataceae</taxon>
        <taxon>Haloplasma</taxon>
    </lineage>
</organism>
<dbReference type="InterPro" id="IPR004143">
    <property type="entry name" value="BPL_LPL_catalytic"/>
</dbReference>
<dbReference type="InterPro" id="IPR004408">
    <property type="entry name" value="Biotin_CoA_COase_ligase"/>
</dbReference>
<protein>
    <submittedName>
        <fullName evidence="3">BirA bifunctional protein</fullName>
        <ecNumber evidence="3">6.3.4.15</ecNumber>
    </submittedName>
</protein>
<dbReference type="Proteomes" id="UP000005707">
    <property type="component" value="Unassembled WGS sequence"/>
</dbReference>
<dbReference type="EC" id="6.3.4.15" evidence="3"/>
<dbReference type="PANTHER" id="PTHR12835:SF5">
    <property type="entry name" value="BIOTIN--PROTEIN LIGASE"/>
    <property type="match status" value="1"/>
</dbReference>
<dbReference type="eggNOG" id="COG0340">
    <property type="taxonomic scope" value="Bacteria"/>
</dbReference>
<evidence type="ECO:0000259" key="2">
    <source>
        <dbReference type="PROSITE" id="PS51733"/>
    </source>
</evidence>
<dbReference type="InterPro" id="IPR045864">
    <property type="entry name" value="aa-tRNA-synth_II/BPL/LPL"/>
</dbReference>
<dbReference type="CDD" id="cd16442">
    <property type="entry name" value="BPL"/>
    <property type="match status" value="1"/>
</dbReference>
<gene>
    <name evidence="3" type="primary">birA</name>
    <name evidence="3" type="ORF">HLPCO_002565</name>
</gene>
<dbReference type="OrthoDB" id="9807064at2"/>
<name>U2E8D9_9MOLU</name>
<dbReference type="GO" id="GO:0005737">
    <property type="term" value="C:cytoplasm"/>
    <property type="evidence" value="ECO:0007669"/>
    <property type="project" value="TreeGrafter"/>
</dbReference>
<dbReference type="AlphaFoldDB" id="U2E8D9"/>
<keyword evidence="4" id="KW-1185">Reference proteome</keyword>
<proteinExistence type="predicted"/>
<dbReference type="SUPFAM" id="SSF55681">
    <property type="entry name" value="Class II aaRS and biotin synthetases"/>
    <property type="match status" value="1"/>
</dbReference>
<dbReference type="EMBL" id="AFNU02000011">
    <property type="protein sequence ID" value="ERJ11443.1"/>
    <property type="molecule type" value="Genomic_DNA"/>
</dbReference>
<dbReference type="PROSITE" id="PS51733">
    <property type="entry name" value="BPL_LPL_CATALYTIC"/>
    <property type="match status" value="1"/>
</dbReference>
<dbReference type="STRING" id="1033810.HLPCO_002565"/>
<dbReference type="Pfam" id="PF03099">
    <property type="entry name" value="BPL_LplA_LipB"/>
    <property type="match status" value="1"/>
</dbReference>
<comment type="caution">
    <text evidence="3">The sequence shown here is derived from an EMBL/GenBank/DDBJ whole genome shotgun (WGS) entry which is preliminary data.</text>
</comment>
<dbReference type="GO" id="GO:0004077">
    <property type="term" value="F:biotin--[biotin carboxyl-carrier protein] ligase activity"/>
    <property type="evidence" value="ECO:0007669"/>
    <property type="project" value="UniProtKB-EC"/>
</dbReference>
<evidence type="ECO:0000256" key="1">
    <source>
        <dbReference type="ARBA" id="ARBA00022598"/>
    </source>
</evidence>
<accession>U2E8D9</accession>
<evidence type="ECO:0000313" key="3">
    <source>
        <dbReference type="EMBL" id="ERJ11443.1"/>
    </source>
</evidence>
<dbReference type="NCBIfam" id="TIGR00121">
    <property type="entry name" value="birA_ligase"/>
    <property type="match status" value="1"/>
</dbReference>
<reference evidence="3 4" key="2">
    <citation type="journal article" date="2013" name="PLoS ONE">
        <title>INDIGO - INtegrated Data Warehouse of MIcrobial GenOmes with Examples from the Red Sea Extremophiles.</title>
        <authorList>
            <person name="Alam I."/>
            <person name="Antunes A."/>
            <person name="Kamau A.A."/>
            <person name="Ba Alawi W."/>
            <person name="Kalkatawi M."/>
            <person name="Stingl U."/>
            <person name="Bajic V.B."/>
        </authorList>
    </citation>
    <scope>NUCLEOTIDE SEQUENCE [LARGE SCALE GENOMIC DNA]</scope>
    <source>
        <strain evidence="3 4">SSD-17B</strain>
    </source>
</reference>
<dbReference type="Gene3D" id="3.30.930.10">
    <property type="entry name" value="Bira Bifunctional Protein, Domain 2"/>
    <property type="match status" value="1"/>
</dbReference>
<dbReference type="InParanoid" id="U2E8D9"/>
<feature type="domain" description="BPL/LPL catalytic" evidence="2">
    <location>
        <begin position="1"/>
        <end position="182"/>
    </location>
</feature>
<dbReference type="PANTHER" id="PTHR12835">
    <property type="entry name" value="BIOTIN PROTEIN LIGASE"/>
    <property type="match status" value="1"/>
</dbReference>
<keyword evidence="1 3" id="KW-0436">Ligase</keyword>
<sequence>MNKTVSGNYFTSIIEFSKIDSTNNYMKENFMSLPNFSVVRADYQTMGRGQFTRTWESNEGENLLMSILLKDDLHFEYMDYINPIIIASLTDTLKEYGIASVFKYPNDIYVNGKKICGVLVETSIVNNQLNYIVVGIGLNVNQAEFENQNATSIRKLTTKKVVLKDVMNSLLNQINHHINLALTGHYEKITETYKTTYNKKNFNV</sequence>
<evidence type="ECO:0000313" key="4">
    <source>
        <dbReference type="Proteomes" id="UP000005707"/>
    </source>
</evidence>